<comment type="subcellular location">
    <subcellularLocation>
        <location evidence="1 7">Cell membrane</location>
        <topology evidence="1 7">Multi-pass membrane protein</topology>
    </subcellularLocation>
</comment>
<dbReference type="RefSeq" id="WP_119482107.1">
    <property type="nucleotide sequence ID" value="NZ_QXTG01000002.1"/>
</dbReference>
<evidence type="ECO:0000256" key="3">
    <source>
        <dbReference type="ARBA" id="ARBA00022475"/>
    </source>
</evidence>
<dbReference type="Gene3D" id="1.10.3720.10">
    <property type="entry name" value="MetI-like"/>
    <property type="match status" value="1"/>
</dbReference>
<comment type="similarity">
    <text evidence="7">Belongs to the binding-protein-dependent transport system permease family.</text>
</comment>
<feature type="transmembrane region" description="Helical" evidence="7">
    <location>
        <begin position="95"/>
        <end position="116"/>
    </location>
</feature>
<organism evidence="9 10">
    <name type="scientific">Amnibacterium setariae</name>
    <dbReference type="NCBI Taxonomy" id="2306585"/>
    <lineage>
        <taxon>Bacteria</taxon>
        <taxon>Bacillati</taxon>
        <taxon>Actinomycetota</taxon>
        <taxon>Actinomycetes</taxon>
        <taxon>Micrococcales</taxon>
        <taxon>Microbacteriaceae</taxon>
        <taxon>Amnibacterium</taxon>
    </lineage>
</organism>
<evidence type="ECO:0000256" key="4">
    <source>
        <dbReference type="ARBA" id="ARBA00022692"/>
    </source>
</evidence>
<reference evidence="10" key="1">
    <citation type="submission" date="2018-09" db="EMBL/GenBank/DDBJ databases">
        <authorList>
            <person name="Kim I."/>
        </authorList>
    </citation>
    <scope>NUCLEOTIDE SEQUENCE [LARGE SCALE GENOMIC DNA]</scope>
    <source>
        <strain evidence="10">DD4a</strain>
    </source>
</reference>
<feature type="transmembrane region" description="Helical" evidence="7">
    <location>
        <begin position="189"/>
        <end position="213"/>
    </location>
</feature>
<keyword evidence="2 7" id="KW-0813">Transport</keyword>
<feature type="transmembrane region" description="Helical" evidence="7">
    <location>
        <begin position="30"/>
        <end position="53"/>
    </location>
</feature>
<evidence type="ECO:0000256" key="5">
    <source>
        <dbReference type="ARBA" id="ARBA00022989"/>
    </source>
</evidence>
<evidence type="ECO:0000256" key="6">
    <source>
        <dbReference type="ARBA" id="ARBA00023136"/>
    </source>
</evidence>
<feature type="domain" description="ABC transmembrane type-1" evidence="8">
    <location>
        <begin position="91"/>
        <end position="316"/>
    </location>
</feature>
<dbReference type="EMBL" id="QXTG01000002">
    <property type="protein sequence ID" value="RIX27798.1"/>
    <property type="molecule type" value="Genomic_DNA"/>
</dbReference>
<dbReference type="InterPro" id="IPR035906">
    <property type="entry name" value="MetI-like_sf"/>
</dbReference>
<keyword evidence="3" id="KW-1003">Cell membrane</keyword>
<evidence type="ECO:0000256" key="1">
    <source>
        <dbReference type="ARBA" id="ARBA00004651"/>
    </source>
</evidence>
<protein>
    <submittedName>
        <fullName evidence="9">Sugar ABC transporter permease</fullName>
    </submittedName>
</protein>
<dbReference type="PANTHER" id="PTHR30193">
    <property type="entry name" value="ABC TRANSPORTER PERMEASE PROTEIN"/>
    <property type="match status" value="1"/>
</dbReference>
<feature type="transmembrane region" description="Helical" evidence="7">
    <location>
        <begin position="251"/>
        <end position="270"/>
    </location>
</feature>
<dbReference type="GO" id="GO:0005886">
    <property type="term" value="C:plasma membrane"/>
    <property type="evidence" value="ECO:0007669"/>
    <property type="project" value="UniProtKB-SubCell"/>
</dbReference>
<gene>
    <name evidence="9" type="ORF">D1781_09665</name>
</gene>
<feature type="transmembrane region" description="Helical" evidence="7">
    <location>
        <begin position="295"/>
        <end position="319"/>
    </location>
</feature>
<comment type="caution">
    <text evidence="9">The sequence shown here is derived from an EMBL/GenBank/DDBJ whole genome shotgun (WGS) entry which is preliminary data.</text>
</comment>
<keyword evidence="5 7" id="KW-1133">Transmembrane helix</keyword>
<dbReference type="Proteomes" id="UP000265742">
    <property type="component" value="Unassembled WGS sequence"/>
</dbReference>
<evidence type="ECO:0000313" key="10">
    <source>
        <dbReference type="Proteomes" id="UP000265742"/>
    </source>
</evidence>
<dbReference type="AlphaFoldDB" id="A0A3A1TW25"/>
<evidence type="ECO:0000256" key="2">
    <source>
        <dbReference type="ARBA" id="ARBA00022448"/>
    </source>
</evidence>
<proteinExistence type="inferred from homology"/>
<keyword evidence="4 7" id="KW-0812">Transmembrane</keyword>
<keyword evidence="10" id="KW-1185">Reference proteome</keyword>
<sequence>MTAVARTLPTAGGPSRAARWRRKNLTFDKITFAAVFLGIPLVVYAVLVLSPFVQAVYYSLTSWSGFDTNQAFIGLGNYARAFQDDVFVTAVRNSVTLVLVLPIVIIALAIALASLVTIGGASSGPVRGVRGGEFYRVLLFFPYIIPAIAVGIMWGQIYDPSNGLLNGILTSVGLKDFASYPWLGDARTAMAATMFVMVWASVGFYVVIFVAAIKALPAEVFEAARLDGAGRFRIATRITVPMLRANIRTSLIYTGIFSLDAFVFMSALNAGGGPQNSTLVISQELFKTAFTKGQFGYACAMGVVLAAITLLFAGIVFLVDRLTGGAEDLSEE</sequence>
<dbReference type="InterPro" id="IPR000515">
    <property type="entry name" value="MetI-like"/>
</dbReference>
<name>A0A3A1TW25_9MICO</name>
<dbReference type="GO" id="GO:0055085">
    <property type="term" value="P:transmembrane transport"/>
    <property type="evidence" value="ECO:0007669"/>
    <property type="project" value="InterPro"/>
</dbReference>
<dbReference type="SUPFAM" id="SSF161098">
    <property type="entry name" value="MetI-like"/>
    <property type="match status" value="1"/>
</dbReference>
<dbReference type="Pfam" id="PF00528">
    <property type="entry name" value="BPD_transp_1"/>
    <property type="match status" value="1"/>
</dbReference>
<accession>A0A3A1TW25</accession>
<dbReference type="OrthoDB" id="3210259at2"/>
<dbReference type="CDD" id="cd06261">
    <property type="entry name" value="TM_PBP2"/>
    <property type="match status" value="1"/>
</dbReference>
<evidence type="ECO:0000256" key="7">
    <source>
        <dbReference type="RuleBase" id="RU363032"/>
    </source>
</evidence>
<evidence type="ECO:0000313" key="9">
    <source>
        <dbReference type="EMBL" id="RIX27798.1"/>
    </source>
</evidence>
<dbReference type="InterPro" id="IPR051393">
    <property type="entry name" value="ABC_transporter_permease"/>
</dbReference>
<evidence type="ECO:0000259" key="8">
    <source>
        <dbReference type="PROSITE" id="PS50928"/>
    </source>
</evidence>
<dbReference type="PANTHER" id="PTHR30193:SF41">
    <property type="entry name" value="DIACETYLCHITOBIOSE UPTAKE SYSTEM PERMEASE PROTEIN NGCF"/>
    <property type="match status" value="1"/>
</dbReference>
<feature type="transmembrane region" description="Helical" evidence="7">
    <location>
        <begin position="137"/>
        <end position="157"/>
    </location>
</feature>
<dbReference type="PROSITE" id="PS50928">
    <property type="entry name" value="ABC_TM1"/>
    <property type="match status" value="1"/>
</dbReference>
<keyword evidence="6 7" id="KW-0472">Membrane</keyword>